<dbReference type="NCBIfam" id="NF006045">
    <property type="entry name" value="PRK08190.1"/>
    <property type="match status" value="1"/>
</dbReference>
<protein>
    <recommendedName>
        <fullName evidence="7">Bifunctional enoyl-CoA hydratase/phosphate acetyltransferase</fullName>
    </recommendedName>
</protein>
<evidence type="ECO:0000256" key="1">
    <source>
        <dbReference type="ARBA" id="ARBA00022679"/>
    </source>
</evidence>
<dbReference type="eggNOG" id="COG0280">
    <property type="taxonomic scope" value="Bacteria"/>
</dbReference>
<dbReference type="InterPro" id="IPR050500">
    <property type="entry name" value="Phos_Acetyltrans/Butyryltrans"/>
</dbReference>
<dbReference type="SUPFAM" id="SSF53659">
    <property type="entry name" value="Isocitrate/Isopropylmalate dehydrogenase-like"/>
    <property type="match status" value="1"/>
</dbReference>
<evidence type="ECO:0000259" key="3">
    <source>
        <dbReference type="Pfam" id="PF01515"/>
    </source>
</evidence>
<dbReference type="InterPro" id="IPR029069">
    <property type="entry name" value="HotDog_dom_sf"/>
</dbReference>
<comment type="caution">
    <text evidence="5">The sequence shown here is derived from an EMBL/GenBank/DDBJ whole genome shotgun (WGS) entry which is preliminary data.</text>
</comment>
<keyword evidence="6" id="KW-1185">Reference proteome</keyword>
<dbReference type="Pfam" id="PF01515">
    <property type="entry name" value="PTA_PTB"/>
    <property type="match status" value="1"/>
</dbReference>
<dbReference type="Gene3D" id="3.40.718.10">
    <property type="entry name" value="Isopropylmalate Dehydrogenase"/>
    <property type="match status" value="1"/>
</dbReference>
<evidence type="ECO:0000313" key="5">
    <source>
        <dbReference type="EMBL" id="KEO51296.1"/>
    </source>
</evidence>
<dbReference type="Pfam" id="PF01575">
    <property type="entry name" value="MaoC_dehydratas"/>
    <property type="match status" value="1"/>
</dbReference>
<dbReference type="InterPro" id="IPR002505">
    <property type="entry name" value="PTA_PTB"/>
</dbReference>
<dbReference type="InterPro" id="IPR002539">
    <property type="entry name" value="MaoC-like_dom"/>
</dbReference>
<keyword evidence="2" id="KW-0012">Acyltransferase</keyword>
<name>A0A074J1M3_9RHOB</name>
<dbReference type="STRING" id="1353537.TP2_12945"/>
<reference evidence="5 6" key="1">
    <citation type="submission" date="2013-07" db="EMBL/GenBank/DDBJ databases">
        <title>Thioclava pacifica DSM 10166 Genome Sequencing.</title>
        <authorList>
            <person name="Lai Q."/>
            <person name="Shao Z."/>
        </authorList>
    </citation>
    <scope>NUCLEOTIDE SEQUENCE [LARGE SCALE GENOMIC DNA]</scope>
    <source>
        <strain evidence="5 6">DSM 10166</strain>
    </source>
</reference>
<organism evidence="5 6">
    <name type="scientific">Thioclava pacifica DSM 10166</name>
    <dbReference type="NCBI Taxonomy" id="1353537"/>
    <lineage>
        <taxon>Bacteria</taxon>
        <taxon>Pseudomonadati</taxon>
        <taxon>Pseudomonadota</taxon>
        <taxon>Alphaproteobacteria</taxon>
        <taxon>Rhodobacterales</taxon>
        <taxon>Paracoccaceae</taxon>
        <taxon>Thioclava</taxon>
    </lineage>
</organism>
<evidence type="ECO:0000313" key="6">
    <source>
        <dbReference type="Proteomes" id="UP000027432"/>
    </source>
</evidence>
<dbReference type="Gene3D" id="3.10.129.10">
    <property type="entry name" value="Hotdog Thioesterase"/>
    <property type="match status" value="1"/>
</dbReference>
<dbReference type="GO" id="GO:0016746">
    <property type="term" value="F:acyltransferase activity"/>
    <property type="evidence" value="ECO:0007669"/>
    <property type="project" value="UniProtKB-KW"/>
</dbReference>
<feature type="domain" description="MaoC-like" evidence="4">
    <location>
        <begin position="18"/>
        <end position="111"/>
    </location>
</feature>
<accession>A0A074J1M3</accession>
<dbReference type="PANTHER" id="PTHR43356">
    <property type="entry name" value="PHOSPHATE ACETYLTRANSFERASE"/>
    <property type="match status" value="1"/>
</dbReference>
<dbReference type="Proteomes" id="UP000027432">
    <property type="component" value="Unassembled WGS sequence"/>
</dbReference>
<dbReference type="OrthoDB" id="9800237at2"/>
<dbReference type="CDD" id="cd03449">
    <property type="entry name" value="R_hydratase"/>
    <property type="match status" value="1"/>
</dbReference>
<proteinExistence type="predicted"/>
<dbReference type="EMBL" id="AUND01000039">
    <property type="protein sequence ID" value="KEO51296.1"/>
    <property type="molecule type" value="Genomic_DNA"/>
</dbReference>
<evidence type="ECO:0000259" key="4">
    <source>
        <dbReference type="Pfam" id="PF01575"/>
    </source>
</evidence>
<dbReference type="RefSeq" id="WP_038079436.1">
    <property type="nucleotide sequence ID" value="NZ_AUND01000039.1"/>
</dbReference>
<dbReference type="PANTHER" id="PTHR43356:SF2">
    <property type="entry name" value="PHOSPHATE ACETYLTRANSFERASE"/>
    <property type="match status" value="1"/>
</dbReference>
<evidence type="ECO:0000256" key="2">
    <source>
        <dbReference type="ARBA" id="ARBA00023315"/>
    </source>
</evidence>
<feature type="domain" description="Phosphate acetyl/butaryl transferase" evidence="3">
    <location>
        <begin position="230"/>
        <end position="441"/>
    </location>
</feature>
<keyword evidence="1" id="KW-0808">Transferase</keyword>
<gene>
    <name evidence="5" type="ORF">TP2_12945</name>
</gene>
<dbReference type="eggNOG" id="COG2030">
    <property type="taxonomic scope" value="Bacteria"/>
</dbReference>
<dbReference type="SUPFAM" id="SSF54637">
    <property type="entry name" value="Thioesterase/thiol ester dehydrase-isomerase"/>
    <property type="match status" value="1"/>
</dbReference>
<dbReference type="AlphaFoldDB" id="A0A074J1M3"/>
<sequence length="462" mass="49021">MIFESRKWEEIEVGQTAEFKRLCTADDFYVFAAASGNHNPVHLEAEDGDGDGVKEAYAPGMFVASLITAVLGNLLPGPGTLYRSQSLRFHDRALAGEELCARVKVVEKLEGGILRLVTEVTRVGDGAVIVEGEAEVVAPKKHLKFDALEVPGLISQRHRHFEKLLEKAEPLPDLVTAVVCPEEPVSLDGAILAAEHKIIEPLLIGHPEKIMAVAKELGRDVTKFEILPAETARDAARMAVQLVNEGRAGAVMKGHLHTDALLKPMLDKNTGLRVGKRFTHVFVMDVPGVVHPLIVTDAAINIAPDLETKVHIVQNAIDVAISIGIEVPKVGVLSAVETVTPAIPSSLDAALLSKMAERGQITGGDVDGPLAMDNAVDLGAARTKGIRSAVAGRAEVLVAPGIDSANMLAKQLAYISHAEGAGLVLGAKVPVILNSRSDSGMARLASCAVASIHYHRTVGSRL</sequence>
<evidence type="ECO:0008006" key="7">
    <source>
        <dbReference type="Google" id="ProtNLM"/>
    </source>
</evidence>